<gene>
    <name evidence="9" type="ORF">GF867_06540</name>
</gene>
<evidence type="ECO:0000256" key="5">
    <source>
        <dbReference type="ARBA" id="ARBA00022989"/>
    </source>
</evidence>
<feature type="transmembrane region" description="Helical" evidence="7">
    <location>
        <begin position="114"/>
        <end position="134"/>
    </location>
</feature>
<feature type="domain" description="ABC transmembrane type-1" evidence="8">
    <location>
        <begin position="76"/>
        <end position="296"/>
    </location>
</feature>
<evidence type="ECO:0000313" key="9">
    <source>
        <dbReference type="EMBL" id="MRJ47218.1"/>
    </source>
</evidence>
<dbReference type="InterPro" id="IPR035906">
    <property type="entry name" value="MetI-like_sf"/>
</dbReference>
<protein>
    <submittedName>
        <fullName evidence="9">ABC transporter permease subunit</fullName>
    </submittedName>
</protein>
<keyword evidence="4 7" id="KW-0812">Transmembrane</keyword>
<dbReference type="SUPFAM" id="SSF161098">
    <property type="entry name" value="MetI-like"/>
    <property type="match status" value="1"/>
</dbReference>
<feature type="transmembrane region" description="Helical" evidence="7">
    <location>
        <begin position="275"/>
        <end position="296"/>
    </location>
</feature>
<evidence type="ECO:0000256" key="6">
    <source>
        <dbReference type="ARBA" id="ARBA00023136"/>
    </source>
</evidence>
<keyword evidence="6 7" id="KW-0472">Membrane</keyword>
<dbReference type="GO" id="GO:0005886">
    <property type="term" value="C:plasma membrane"/>
    <property type="evidence" value="ECO:0007669"/>
    <property type="project" value="UniProtKB-SubCell"/>
</dbReference>
<evidence type="ECO:0000256" key="2">
    <source>
        <dbReference type="ARBA" id="ARBA00022448"/>
    </source>
</evidence>
<keyword evidence="2 7" id="KW-0813">Transport</keyword>
<dbReference type="RefSeq" id="WP_153832301.1">
    <property type="nucleotide sequence ID" value="NZ_WJQT01000007.1"/>
</dbReference>
<comment type="subcellular location">
    <subcellularLocation>
        <location evidence="1 7">Cell membrane</location>
        <topology evidence="1 7">Multi-pass membrane protein</topology>
    </subcellularLocation>
</comment>
<organism evidence="9 10">
    <name type="scientific">Fundicoccus ignavus</name>
    <dbReference type="NCBI Taxonomy" id="2664442"/>
    <lineage>
        <taxon>Bacteria</taxon>
        <taxon>Bacillati</taxon>
        <taxon>Bacillota</taxon>
        <taxon>Bacilli</taxon>
        <taxon>Lactobacillales</taxon>
        <taxon>Aerococcaceae</taxon>
        <taxon>Fundicoccus</taxon>
    </lineage>
</organism>
<dbReference type="PANTHER" id="PTHR43005">
    <property type="entry name" value="BLR7065 PROTEIN"/>
    <property type="match status" value="1"/>
</dbReference>
<sequence length="302" mass="33412">MTTETQKKRKHAELRTNFAFLLPYVAMFTIFIVVPISVAIFLSLTNFNTIETPEFIGLTNYVNLLTQDDVFMQYVIPNTVIFALIVGPGGYVLGFLLAWVLAQLPKLPRTILALIFYSPSMTSGVAMTVVWRIIFSGNETGYVNGLLLRLGFITEPIVWTINADFILPIMILIGLWGSMGVGFLAMLAGVLNGDQELYEAAAIDGIKNRFQELIYITIPSMRPQMFFGAVMAIVGAFSNGLIGVQLTGANPVTGSYAGQLIVNHIDDYGFLRYEMGYAAAISVILLMMIYLFSYVAKQLFTD</sequence>
<dbReference type="AlphaFoldDB" id="A0A844BYU0"/>
<evidence type="ECO:0000313" key="10">
    <source>
        <dbReference type="Proteomes" id="UP000440066"/>
    </source>
</evidence>
<keyword evidence="3" id="KW-1003">Cell membrane</keyword>
<comment type="caution">
    <text evidence="9">The sequence shown here is derived from an EMBL/GenBank/DDBJ whole genome shotgun (WGS) entry which is preliminary data.</text>
</comment>
<feature type="transmembrane region" description="Helical" evidence="7">
    <location>
        <begin position="165"/>
        <end position="191"/>
    </location>
</feature>
<dbReference type="PROSITE" id="PS50928">
    <property type="entry name" value="ABC_TM1"/>
    <property type="match status" value="1"/>
</dbReference>
<evidence type="ECO:0000256" key="3">
    <source>
        <dbReference type="ARBA" id="ARBA00022475"/>
    </source>
</evidence>
<evidence type="ECO:0000256" key="7">
    <source>
        <dbReference type="RuleBase" id="RU363032"/>
    </source>
</evidence>
<comment type="similarity">
    <text evidence="7">Belongs to the binding-protein-dependent transport system permease family.</text>
</comment>
<reference evidence="9 10" key="1">
    <citation type="submission" date="2019-11" db="EMBL/GenBank/DDBJ databases">
        <title>Characterisation of Fundicoccus ignavus gen. nov. sp. nov., a novel genus of the family Aerococcaceae from bulk tank milk.</title>
        <authorList>
            <person name="Siebert A."/>
            <person name="Huptas C."/>
            <person name="Wenning M."/>
            <person name="Scherer S."/>
            <person name="Doll E.V."/>
        </authorList>
    </citation>
    <scope>NUCLEOTIDE SEQUENCE [LARGE SCALE GENOMIC DNA]</scope>
    <source>
        <strain evidence="9 10">DSM 109652</strain>
    </source>
</reference>
<proteinExistence type="inferred from homology"/>
<dbReference type="GO" id="GO:0055085">
    <property type="term" value="P:transmembrane transport"/>
    <property type="evidence" value="ECO:0007669"/>
    <property type="project" value="InterPro"/>
</dbReference>
<dbReference type="CDD" id="cd06261">
    <property type="entry name" value="TM_PBP2"/>
    <property type="match status" value="1"/>
</dbReference>
<feature type="transmembrane region" description="Helical" evidence="7">
    <location>
        <begin position="80"/>
        <end position="102"/>
    </location>
</feature>
<dbReference type="PANTHER" id="PTHR43005:SF1">
    <property type="entry name" value="SPERMIDINE_PUTRESCINE TRANSPORT SYSTEM PERMEASE PROTEIN"/>
    <property type="match status" value="1"/>
</dbReference>
<dbReference type="InterPro" id="IPR000515">
    <property type="entry name" value="MetI-like"/>
</dbReference>
<keyword evidence="5 7" id="KW-1133">Transmembrane helix</keyword>
<evidence type="ECO:0000256" key="1">
    <source>
        <dbReference type="ARBA" id="ARBA00004651"/>
    </source>
</evidence>
<name>A0A844BYU0_9LACT</name>
<feature type="transmembrane region" description="Helical" evidence="7">
    <location>
        <begin position="225"/>
        <end position="246"/>
    </location>
</feature>
<feature type="transmembrane region" description="Helical" evidence="7">
    <location>
        <begin position="21"/>
        <end position="44"/>
    </location>
</feature>
<dbReference type="Pfam" id="PF00528">
    <property type="entry name" value="BPD_transp_1"/>
    <property type="match status" value="1"/>
</dbReference>
<evidence type="ECO:0000256" key="4">
    <source>
        <dbReference type="ARBA" id="ARBA00022692"/>
    </source>
</evidence>
<accession>A0A844BYU0</accession>
<dbReference type="EMBL" id="WJQT01000007">
    <property type="protein sequence ID" value="MRJ47218.1"/>
    <property type="molecule type" value="Genomic_DNA"/>
</dbReference>
<dbReference type="Proteomes" id="UP000440066">
    <property type="component" value="Unassembled WGS sequence"/>
</dbReference>
<evidence type="ECO:0000259" key="8">
    <source>
        <dbReference type="PROSITE" id="PS50928"/>
    </source>
</evidence>
<dbReference type="Gene3D" id="1.10.3720.10">
    <property type="entry name" value="MetI-like"/>
    <property type="match status" value="1"/>
</dbReference>